<dbReference type="PANTHER" id="PTHR11358">
    <property type="entry name" value="ARGINASE/AGMATINASE"/>
    <property type="match status" value="1"/>
</dbReference>
<accession>A0ABR8XRK7</accession>
<keyword evidence="4" id="KW-0464">Manganese</keyword>
<evidence type="ECO:0000256" key="2">
    <source>
        <dbReference type="ARBA" id="ARBA00022801"/>
    </source>
</evidence>
<proteinExistence type="inferred from homology"/>
<evidence type="ECO:0000313" key="6">
    <source>
        <dbReference type="EMBL" id="MBD8034575.1"/>
    </source>
</evidence>
<keyword evidence="1" id="KW-0479">Metal-binding</keyword>
<comment type="similarity">
    <text evidence="5">Belongs to the arginase family.</text>
</comment>
<dbReference type="InterPro" id="IPR006035">
    <property type="entry name" value="Ureohydrolase"/>
</dbReference>
<dbReference type="SUPFAM" id="SSF52768">
    <property type="entry name" value="Arginase/deacetylase"/>
    <property type="match status" value="1"/>
</dbReference>
<dbReference type="PANTHER" id="PTHR11358:SF35">
    <property type="entry name" value="FORMIMIDOYLGLUTAMASE"/>
    <property type="match status" value="1"/>
</dbReference>
<keyword evidence="7" id="KW-1185">Reference proteome</keyword>
<dbReference type="RefSeq" id="WP_191705073.1">
    <property type="nucleotide sequence ID" value="NZ_JACSPW010000018.1"/>
</dbReference>
<dbReference type="Proteomes" id="UP000600565">
    <property type="component" value="Unassembled WGS sequence"/>
</dbReference>
<gene>
    <name evidence="6" type="ORF">H9632_16010</name>
</gene>
<evidence type="ECO:0000256" key="4">
    <source>
        <dbReference type="ARBA" id="ARBA00023211"/>
    </source>
</evidence>
<evidence type="ECO:0000313" key="7">
    <source>
        <dbReference type="Proteomes" id="UP000600565"/>
    </source>
</evidence>
<dbReference type="EMBL" id="JACSPW010000018">
    <property type="protein sequence ID" value="MBD8034575.1"/>
    <property type="molecule type" value="Genomic_DNA"/>
</dbReference>
<keyword evidence="2" id="KW-0378">Hydrolase</keyword>
<dbReference type="InterPro" id="IPR023696">
    <property type="entry name" value="Ureohydrolase_dom_sf"/>
</dbReference>
<name>A0ABR8XRK7_9BACL</name>
<dbReference type="CDD" id="cd09990">
    <property type="entry name" value="Agmatinase-like"/>
    <property type="match status" value="1"/>
</dbReference>
<dbReference type="Pfam" id="PF00491">
    <property type="entry name" value="Arginase"/>
    <property type="match status" value="1"/>
</dbReference>
<dbReference type="Gene3D" id="3.40.800.10">
    <property type="entry name" value="Ureohydrolase domain"/>
    <property type="match status" value="1"/>
</dbReference>
<organism evidence="6 7">
    <name type="scientific">Solibacillus merdavium</name>
    <dbReference type="NCBI Taxonomy" id="2762218"/>
    <lineage>
        <taxon>Bacteria</taxon>
        <taxon>Bacillati</taxon>
        <taxon>Bacillota</taxon>
        <taxon>Bacilli</taxon>
        <taxon>Bacillales</taxon>
        <taxon>Caryophanaceae</taxon>
        <taxon>Solibacillus</taxon>
    </lineage>
</organism>
<dbReference type="PRINTS" id="PR00116">
    <property type="entry name" value="ARGINASE"/>
</dbReference>
<evidence type="ECO:0000256" key="5">
    <source>
        <dbReference type="PROSITE-ProRule" id="PRU00742"/>
    </source>
</evidence>
<reference evidence="6 7" key="1">
    <citation type="submission" date="2020-08" db="EMBL/GenBank/DDBJ databases">
        <title>A Genomic Blueprint of the Chicken Gut Microbiome.</title>
        <authorList>
            <person name="Gilroy R."/>
            <person name="Ravi A."/>
            <person name="Getino M."/>
            <person name="Pursley I."/>
            <person name="Horton D.L."/>
            <person name="Alikhan N.-F."/>
            <person name="Baker D."/>
            <person name="Gharbi K."/>
            <person name="Hall N."/>
            <person name="Watson M."/>
            <person name="Adriaenssens E.M."/>
            <person name="Foster-Nyarko E."/>
            <person name="Jarju S."/>
            <person name="Secka A."/>
            <person name="Antonio M."/>
            <person name="Oren A."/>
            <person name="Chaudhuri R."/>
            <person name="La Ragione R.M."/>
            <person name="Hildebrand F."/>
            <person name="Pallen M.J."/>
        </authorList>
    </citation>
    <scope>NUCLEOTIDE SEQUENCE [LARGE SCALE GENOMIC DNA]</scope>
    <source>
        <strain evidence="6 7">Sa1YVA6</strain>
    </source>
</reference>
<dbReference type="PIRSF" id="PIRSF036979">
    <property type="entry name" value="Arginase"/>
    <property type="match status" value="1"/>
</dbReference>
<dbReference type="PROSITE" id="PS51409">
    <property type="entry name" value="ARGINASE_2"/>
    <property type="match status" value="1"/>
</dbReference>
<evidence type="ECO:0000256" key="3">
    <source>
        <dbReference type="ARBA" id="ARBA00022808"/>
    </source>
</evidence>
<evidence type="ECO:0000256" key="1">
    <source>
        <dbReference type="ARBA" id="ARBA00022723"/>
    </source>
</evidence>
<sequence length="322" mass="35879">MKSLLVSPATTWNRTEHEDMKVKDWIEPSYGECSDDYDVVITGVPLSRSSISASAASEYPDYFRKSWNYFTTYSIDENVDFRALRVADLGDVKLHGTNILQCHENIEQAMTDVMEGCPNSFYVQIGGDHSITAPIVRAFAKHSGKRIGILQFDTHLDLRATDSDGPTNGTPIRQLLDAGVVRGEDVYNIGLHGFYNASSLIRAADHYGVNRITLKDFRRHGAATVITDVMQQLAEKVDLVYVTVDMDVLDIAYAPGVPASTPGGMRTDELFDLLHEVGKYEIVRGMDFVCLDPHRDTSELQTVKAGAYAFLTMMVSRFVHLK</sequence>
<comment type="caution">
    <text evidence="6">The sequence shown here is derived from an EMBL/GenBank/DDBJ whole genome shotgun (WGS) entry which is preliminary data.</text>
</comment>
<protein>
    <submittedName>
        <fullName evidence="6">Agmatinase family protein</fullName>
    </submittedName>
</protein>
<keyword evidence="3" id="KW-0369">Histidine metabolism</keyword>